<organism evidence="12 13">
    <name type="scientific">Hymenobacter busanensis</name>
    <dbReference type="NCBI Taxonomy" id="2607656"/>
    <lineage>
        <taxon>Bacteria</taxon>
        <taxon>Pseudomonadati</taxon>
        <taxon>Bacteroidota</taxon>
        <taxon>Cytophagia</taxon>
        <taxon>Cytophagales</taxon>
        <taxon>Hymenobacteraceae</taxon>
        <taxon>Hymenobacter</taxon>
    </lineage>
</organism>
<keyword evidence="6" id="KW-0812">Transmembrane</keyword>
<dbReference type="RefSeq" id="WP_151077716.1">
    <property type="nucleotide sequence ID" value="NZ_CP047647.1"/>
</dbReference>
<evidence type="ECO:0000256" key="6">
    <source>
        <dbReference type="ARBA" id="ARBA00022692"/>
    </source>
</evidence>
<dbReference type="InterPro" id="IPR003594">
    <property type="entry name" value="HATPase_dom"/>
</dbReference>
<dbReference type="Gene3D" id="3.40.50.2300">
    <property type="match status" value="1"/>
</dbReference>
<dbReference type="SUPFAM" id="SSF52172">
    <property type="entry name" value="CheY-like"/>
    <property type="match status" value="1"/>
</dbReference>
<comment type="subcellular location">
    <subcellularLocation>
        <location evidence="2">Membrane</location>
    </subcellularLocation>
</comment>
<evidence type="ECO:0000256" key="4">
    <source>
        <dbReference type="ARBA" id="ARBA00022553"/>
    </source>
</evidence>
<evidence type="ECO:0000256" key="3">
    <source>
        <dbReference type="ARBA" id="ARBA00012438"/>
    </source>
</evidence>
<keyword evidence="10" id="KW-1133">Transmembrane helix</keyword>
<dbReference type="Pfam" id="PF00989">
    <property type="entry name" value="PAS"/>
    <property type="match status" value="1"/>
</dbReference>
<evidence type="ECO:0000256" key="10">
    <source>
        <dbReference type="ARBA" id="ARBA00022989"/>
    </source>
</evidence>
<dbReference type="CDD" id="cd16922">
    <property type="entry name" value="HATPase_EvgS-ArcB-TorS-like"/>
    <property type="match status" value="1"/>
</dbReference>
<reference evidence="12 13" key="1">
    <citation type="submission" date="2019-09" db="EMBL/GenBank/DDBJ databases">
        <title>Genome sequence of Hymenobacter sp. M3.</title>
        <authorList>
            <person name="Srinivasan S."/>
        </authorList>
    </citation>
    <scope>NUCLEOTIDE SEQUENCE [LARGE SCALE GENOMIC DNA]</scope>
    <source>
        <strain evidence="12 13">M3</strain>
    </source>
</reference>
<dbReference type="InterPro" id="IPR013767">
    <property type="entry name" value="PAS_fold"/>
</dbReference>
<evidence type="ECO:0000256" key="7">
    <source>
        <dbReference type="ARBA" id="ARBA00022741"/>
    </source>
</evidence>
<dbReference type="SMART" id="SM00091">
    <property type="entry name" value="PAS"/>
    <property type="match status" value="4"/>
</dbReference>
<dbReference type="InterPro" id="IPR035965">
    <property type="entry name" value="PAS-like_dom_sf"/>
</dbReference>
<proteinExistence type="predicted"/>
<dbReference type="InterPro" id="IPR011006">
    <property type="entry name" value="CheY-like_superfamily"/>
</dbReference>
<dbReference type="PROSITE" id="PS50109">
    <property type="entry name" value="HIS_KIN"/>
    <property type="match status" value="1"/>
</dbReference>
<dbReference type="SMART" id="SM00388">
    <property type="entry name" value="HisKA"/>
    <property type="match status" value="1"/>
</dbReference>
<dbReference type="InterPro" id="IPR036890">
    <property type="entry name" value="HATPase_C_sf"/>
</dbReference>
<dbReference type="Gene3D" id="1.20.120.160">
    <property type="entry name" value="HPT domain"/>
    <property type="match status" value="1"/>
</dbReference>
<dbReference type="InterPro" id="IPR036097">
    <property type="entry name" value="HisK_dim/P_sf"/>
</dbReference>
<dbReference type="FunFam" id="1.10.287.130:FF:000004">
    <property type="entry name" value="Ethylene receptor 1"/>
    <property type="match status" value="1"/>
</dbReference>
<dbReference type="Gene3D" id="3.30.450.20">
    <property type="entry name" value="PAS domain"/>
    <property type="match status" value="3"/>
</dbReference>
<dbReference type="AlphaFoldDB" id="A0A7L5A0S8"/>
<dbReference type="CDD" id="cd17546">
    <property type="entry name" value="REC_hyHK_CKI1_RcsC-like"/>
    <property type="match status" value="1"/>
</dbReference>
<dbReference type="InterPro" id="IPR003661">
    <property type="entry name" value="HisK_dim/P_dom"/>
</dbReference>
<dbReference type="SUPFAM" id="SSF47226">
    <property type="entry name" value="Histidine-containing phosphotransfer domain, HPT domain"/>
    <property type="match status" value="1"/>
</dbReference>
<dbReference type="PROSITE" id="PS50112">
    <property type="entry name" value="PAS"/>
    <property type="match status" value="1"/>
</dbReference>
<keyword evidence="9" id="KW-0067">ATP-binding</keyword>
<keyword evidence="11" id="KW-0472">Membrane</keyword>
<dbReference type="Pfam" id="PF02518">
    <property type="entry name" value="HATPase_c"/>
    <property type="match status" value="1"/>
</dbReference>
<dbReference type="GO" id="GO:0005524">
    <property type="term" value="F:ATP binding"/>
    <property type="evidence" value="ECO:0007669"/>
    <property type="project" value="UniProtKB-KW"/>
</dbReference>
<keyword evidence="8" id="KW-0418">Kinase</keyword>
<dbReference type="InterPro" id="IPR001789">
    <property type="entry name" value="Sig_transdc_resp-reg_receiver"/>
</dbReference>
<evidence type="ECO:0000256" key="8">
    <source>
        <dbReference type="ARBA" id="ARBA00022777"/>
    </source>
</evidence>
<dbReference type="InterPro" id="IPR013656">
    <property type="entry name" value="PAS_4"/>
</dbReference>
<comment type="catalytic activity">
    <reaction evidence="1">
        <text>ATP + protein L-histidine = ADP + protein N-phospho-L-histidine.</text>
        <dbReference type="EC" id="2.7.13.3"/>
    </reaction>
</comment>
<dbReference type="Proteomes" id="UP000326380">
    <property type="component" value="Unassembled WGS sequence"/>
</dbReference>
<dbReference type="InterPro" id="IPR000700">
    <property type="entry name" value="PAS-assoc_C"/>
</dbReference>
<sequence>MPASSLSSAPDLHQSLLQAETRNAELAEALRQATAATEQARQQLAAYTEHAPVALLQVAADGRIVSINADYVALVGTEEPSHYWLGRQASELAALVSPAEADMPAAATKPALAFHTAFVQLPEGRVLERRYVPLAGSGYLEFLRDATQLDLAQGMQAAASMPEQCPYPIVRYDFNGEILYANSEAWRLRELLDDAGREAVRSQFFALAAVAREAGQPQQVEMTIGPRQFAVHMVAFAEEAYVNMYLLDITDRCAAEARMQASEARMREQQQFTQQILDTLSNIVVVRRADGQETFANRAYQRWTELNSASIAPEIAAEHRVTMARVLATGQAESLELPVVLADGAEHWLHVAQYRLARPGGEANVLIVSTDVTEQRRAQETLMRNEKRYRDLMHYAQALIWTHDLNGQVLSANPALGRLLGVESDSTIGKHLTAAFEMERHAQVGEYLAGIREQGEQSGVMKLTDKAGQVHYVLYQSYLVSEAGEEPYVVAYGQEITERVLAEREMKRAKEKAEAAALARENFLANMSHEIRTPLNGILGMANLMAKTALDARQAHFLDVIQTSGKHLLGVINDVLDMAKISSGKVEFERAAFNLCDSMGQSIQPLVLQAAQKGLTFMGTPLRQSCDYPWVLGDAQRLNQILINLTANAVKFTEPGGEVEVIGRQLSETADSLTVEFSVRDTGPGIAADRLERIFESFTQAYADTSRKHGGTGLGLTISQALVRQMGGQLTVTSEVGKGSTFAFSLTLPKAEQPIAPMNPNDLDTGELRGVRVLLVEDNEINRDVARLLLEGWGVEVEEATNGLLGVQRFGEQAYDVVLMDIQMPVLNGLEATARLRQHPDPARAATPIVALTANAFREDNEQYLAAGMNACLAKPFDEADLYRVLTQVLTPTEPPYDLTHLRGISRGQEVFVTKIIRSFLANMPESLATLQAAVAAADWPEVARTVHHIKPNLTALRVGGVNEAVALLEKLRAEIPAKNEEATLHKAAAQLMVAVQRALAALPAELPASN</sequence>
<dbReference type="NCBIfam" id="TIGR00229">
    <property type="entry name" value="sensory_box"/>
    <property type="match status" value="1"/>
</dbReference>
<dbReference type="Pfam" id="PF00512">
    <property type="entry name" value="HisKA"/>
    <property type="match status" value="1"/>
</dbReference>
<dbReference type="EC" id="2.7.13.3" evidence="3"/>
<dbReference type="InterPro" id="IPR005467">
    <property type="entry name" value="His_kinase_dom"/>
</dbReference>
<dbReference type="Gene3D" id="1.10.287.130">
    <property type="match status" value="1"/>
</dbReference>
<dbReference type="InterPro" id="IPR036641">
    <property type="entry name" value="HPT_dom_sf"/>
</dbReference>
<dbReference type="SUPFAM" id="SSF55874">
    <property type="entry name" value="ATPase domain of HSP90 chaperone/DNA topoisomerase II/histidine kinase"/>
    <property type="match status" value="1"/>
</dbReference>
<gene>
    <name evidence="12" type="ORF">F0P96_04915</name>
</gene>
<dbReference type="InterPro" id="IPR004358">
    <property type="entry name" value="Sig_transdc_His_kin-like_C"/>
</dbReference>
<dbReference type="PANTHER" id="PTHR45339">
    <property type="entry name" value="HYBRID SIGNAL TRANSDUCTION HISTIDINE KINASE J"/>
    <property type="match status" value="1"/>
</dbReference>
<dbReference type="PROSITE" id="PS50110">
    <property type="entry name" value="RESPONSE_REGULATORY"/>
    <property type="match status" value="1"/>
</dbReference>
<name>A0A7L5A0S8_9BACT</name>
<dbReference type="PRINTS" id="PR00344">
    <property type="entry name" value="BCTRLSENSOR"/>
</dbReference>
<dbReference type="SMART" id="SM00448">
    <property type="entry name" value="REC"/>
    <property type="match status" value="1"/>
</dbReference>
<dbReference type="GO" id="GO:0000155">
    <property type="term" value="F:phosphorelay sensor kinase activity"/>
    <property type="evidence" value="ECO:0007669"/>
    <property type="project" value="InterPro"/>
</dbReference>
<dbReference type="PROSITE" id="PS50894">
    <property type="entry name" value="HPT"/>
    <property type="match status" value="1"/>
</dbReference>
<evidence type="ECO:0000256" key="1">
    <source>
        <dbReference type="ARBA" id="ARBA00000085"/>
    </source>
</evidence>
<accession>A0A7L5A0S8</accession>
<evidence type="ECO:0000313" key="13">
    <source>
        <dbReference type="Proteomes" id="UP000326380"/>
    </source>
</evidence>
<dbReference type="FunFam" id="3.30.565.10:FF:000010">
    <property type="entry name" value="Sensor histidine kinase RcsC"/>
    <property type="match status" value="1"/>
</dbReference>
<dbReference type="GO" id="GO:0006355">
    <property type="term" value="P:regulation of DNA-templated transcription"/>
    <property type="evidence" value="ECO:0007669"/>
    <property type="project" value="InterPro"/>
</dbReference>
<dbReference type="CDD" id="cd00130">
    <property type="entry name" value="PAS"/>
    <property type="match status" value="2"/>
</dbReference>
<keyword evidence="13" id="KW-1185">Reference proteome</keyword>
<dbReference type="PANTHER" id="PTHR45339:SF5">
    <property type="entry name" value="HISTIDINE KINASE"/>
    <property type="match status" value="1"/>
</dbReference>
<dbReference type="CDD" id="cd00082">
    <property type="entry name" value="HisKA"/>
    <property type="match status" value="1"/>
</dbReference>
<evidence type="ECO:0000256" key="9">
    <source>
        <dbReference type="ARBA" id="ARBA00022840"/>
    </source>
</evidence>
<dbReference type="GO" id="GO:0005886">
    <property type="term" value="C:plasma membrane"/>
    <property type="evidence" value="ECO:0007669"/>
    <property type="project" value="UniProtKB-SubCell"/>
</dbReference>
<evidence type="ECO:0000256" key="2">
    <source>
        <dbReference type="ARBA" id="ARBA00004370"/>
    </source>
</evidence>
<dbReference type="SMART" id="SM00387">
    <property type="entry name" value="HATPase_c"/>
    <property type="match status" value="1"/>
</dbReference>
<dbReference type="PROSITE" id="PS50113">
    <property type="entry name" value="PAC"/>
    <property type="match status" value="1"/>
</dbReference>
<protein>
    <recommendedName>
        <fullName evidence="3">histidine kinase</fullName>
        <ecNumber evidence="3">2.7.13.3</ecNumber>
    </recommendedName>
</protein>
<comment type="caution">
    <text evidence="12">The sequence shown here is derived from an EMBL/GenBank/DDBJ whole genome shotgun (WGS) entry which is preliminary data.</text>
</comment>
<dbReference type="InterPro" id="IPR008207">
    <property type="entry name" value="Sig_transdc_His_kin_Hpt_dom"/>
</dbReference>
<keyword evidence="7" id="KW-0547">Nucleotide-binding</keyword>
<evidence type="ECO:0000256" key="11">
    <source>
        <dbReference type="ARBA" id="ARBA00023136"/>
    </source>
</evidence>
<evidence type="ECO:0000313" key="12">
    <source>
        <dbReference type="EMBL" id="KAA9338191.1"/>
    </source>
</evidence>
<dbReference type="EMBL" id="VTWU01000002">
    <property type="protein sequence ID" value="KAA9338191.1"/>
    <property type="molecule type" value="Genomic_DNA"/>
</dbReference>
<dbReference type="Gene3D" id="3.30.565.10">
    <property type="entry name" value="Histidine kinase-like ATPase, C-terminal domain"/>
    <property type="match status" value="1"/>
</dbReference>
<dbReference type="Pfam" id="PF08448">
    <property type="entry name" value="PAS_4"/>
    <property type="match status" value="2"/>
</dbReference>
<evidence type="ECO:0000256" key="5">
    <source>
        <dbReference type="ARBA" id="ARBA00022679"/>
    </source>
</evidence>
<dbReference type="SUPFAM" id="SSF47384">
    <property type="entry name" value="Homodimeric domain of signal transducing histidine kinase"/>
    <property type="match status" value="1"/>
</dbReference>
<keyword evidence="5" id="KW-0808">Transferase</keyword>
<keyword evidence="4" id="KW-0597">Phosphoprotein</keyword>
<dbReference type="SUPFAM" id="SSF55785">
    <property type="entry name" value="PYP-like sensor domain (PAS domain)"/>
    <property type="match status" value="3"/>
</dbReference>
<dbReference type="Pfam" id="PF00072">
    <property type="entry name" value="Response_reg"/>
    <property type="match status" value="1"/>
</dbReference>
<dbReference type="Pfam" id="PF01627">
    <property type="entry name" value="Hpt"/>
    <property type="match status" value="1"/>
</dbReference>
<dbReference type="InterPro" id="IPR000014">
    <property type="entry name" value="PAS"/>
</dbReference>